<name>A0A1B6NRQ9_9ZZZZ</name>
<evidence type="ECO:0000313" key="1">
    <source>
        <dbReference type="EMBL" id="KTF05447.1"/>
    </source>
</evidence>
<sequence>MITLSPFTTKKRIRPFVIVIKEIRHGDIKSLEGVNY</sequence>
<proteinExistence type="predicted"/>
<organism evidence="1">
    <name type="scientific">marine sediment metagenome</name>
    <dbReference type="NCBI Taxonomy" id="412755"/>
    <lineage>
        <taxon>unclassified sequences</taxon>
        <taxon>metagenomes</taxon>
        <taxon>ecological metagenomes</taxon>
    </lineage>
</organism>
<comment type="caution">
    <text evidence="1">The sequence shown here is derived from an EMBL/GenBank/DDBJ whole genome shotgun (WGS) entry which is preliminary data.</text>
</comment>
<accession>A0A1B6NRQ9</accession>
<gene>
    <name evidence="1" type="ORF">MGSAQ_003057</name>
</gene>
<dbReference type="AlphaFoldDB" id="A0A1B6NRQ9"/>
<protein>
    <submittedName>
        <fullName evidence="1">Uncharacterized protein</fullName>
    </submittedName>
</protein>
<dbReference type="EMBL" id="AYSL01001780">
    <property type="protein sequence ID" value="KTF05447.1"/>
    <property type="molecule type" value="Genomic_DNA"/>
</dbReference>
<reference evidence="1" key="1">
    <citation type="submission" date="2013-11" db="EMBL/GenBank/DDBJ databases">
        <title>Microbial diversity, functional groups and degradation webs in Northern and Southern Mediterranean and Red Sea marine crude oil polluted sites.</title>
        <authorList>
            <person name="Daffonchio D."/>
            <person name="Mapelli F."/>
            <person name="Ferrer M."/>
            <person name="Richter M."/>
            <person name="Cherif A."/>
            <person name="Malkawi H.I."/>
            <person name="Yakimov M.M."/>
            <person name="Abdel-Fattah Y.R."/>
            <person name="Blaghen M."/>
            <person name="Golyshin P.N."/>
            <person name="Kalogerakis N."/>
            <person name="Boon N."/>
            <person name="Magagnini M."/>
            <person name="Fava F."/>
        </authorList>
    </citation>
    <scope>NUCLEOTIDE SEQUENCE</scope>
</reference>